<comment type="similarity">
    <text evidence="2">Belongs to the eukaryotic diacylglycerol kinase family.</text>
</comment>
<evidence type="ECO:0000256" key="15">
    <source>
        <dbReference type="SAM" id="Phobius"/>
    </source>
</evidence>
<dbReference type="GO" id="GO:0016020">
    <property type="term" value="C:membrane"/>
    <property type="evidence" value="ECO:0007669"/>
    <property type="project" value="TreeGrafter"/>
</dbReference>
<keyword evidence="5" id="KW-0479">Metal-binding</keyword>
<evidence type="ECO:0000256" key="2">
    <source>
        <dbReference type="ARBA" id="ARBA00009280"/>
    </source>
</evidence>
<keyword evidence="18" id="KW-1185">Reference proteome</keyword>
<evidence type="ECO:0000256" key="5">
    <source>
        <dbReference type="ARBA" id="ARBA00022723"/>
    </source>
</evidence>
<organism evidence="17 18">
    <name type="scientific">Chiloscyllium punctatum</name>
    <name type="common">Brownbanded bambooshark</name>
    <name type="synonym">Hemiscyllium punctatum</name>
    <dbReference type="NCBI Taxonomy" id="137246"/>
    <lineage>
        <taxon>Eukaryota</taxon>
        <taxon>Metazoa</taxon>
        <taxon>Chordata</taxon>
        <taxon>Craniata</taxon>
        <taxon>Vertebrata</taxon>
        <taxon>Chondrichthyes</taxon>
        <taxon>Elasmobranchii</taxon>
        <taxon>Galeomorphii</taxon>
        <taxon>Galeoidea</taxon>
        <taxon>Orectolobiformes</taxon>
        <taxon>Hemiscylliidae</taxon>
        <taxon>Chiloscyllium</taxon>
    </lineage>
</organism>
<feature type="region of interest" description="Disordered" evidence="14">
    <location>
        <begin position="221"/>
        <end position="244"/>
    </location>
</feature>
<keyword evidence="15" id="KW-1133">Transmembrane helix</keyword>
<evidence type="ECO:0000256" key="1">
    <source>
        <dbReference type="ARBA" id="ARBA00005175"/>
    </source>
</evidence>
<dbReference type="InterPro" id="IPR037607">
    <property type="entry name" value="DGK"/>
</dbReference>
<dbReference type="PANTHER" id="PTHR11255">
    <property type="entry name" value="DIACYLGLYCEROL KINASE"/>
    <property type="match status" value="1"/>
</dbReference>
<dbReference type="PROSITE" id="PS50081">
    <property type="entry name" value="ZF_DAG_PE_2"/>
    <property type="match status" value="2"/>
</dbReference>
<protein>
    <recommendedName>
        <fullName evidence="3">diacylglycerol kinase (ATP)</fullName>
        <ecNumber evidence="3">2.7.1.107</ecNumber>
    </recommendedName>
</protein>
<feature type="non-terminal residue" evidence="17">
    <location>
        <position position="244"/>
    </location>
</feature>
<comment type="pathway">
    <text evidence="13">Glycerolipid metabolism.</text>
</comment>
<comment type="caution">
    <text evidence="17">The sequence shown here is derived from an EMBL/GenBank/DDBJ whole genome shotgun (WGS) entry which is preliminary data.</text>
</comment>
<evidence type="ECO:0000259" key="16">
    <source>
        <dbReference type="PROSITE" id="PS50081"/>
    </source>
</evidence>
<evidence type="ECO:0000256" key="12">
    <source>
        <dbReference type="ARBA" id="ARBA00023371"/>
    </source>
</evidence>
<evidence type="ECO:0000256" key="7">
    <source>
        <dbReference type="ARBA" id="ARBA00022741"/>
    </source>
</evidence>
<dbReference type="GO" id="GO:0004143">
    <property type="term" value="F:ATP-dependent diacylglycerol kinase activity"/>
    <property type="evidence" value="ECO:0007669"/>
    <property type="project" value="UniProtKB-EC"/>
</dbReference>
<dbReference type="OrthoDB" id="242257at2759"/>
<comment type="catalytic activity">
    <reaction evidence="12">
        <text>1,2-di-(9Z-octadecenoyl)-sn-glycerol + ATP = 1,2-di-(9Z-octadecenoyl)-sn-glycero-3-phosphate + ADP + H(+)</text>
        <dbReference type="Rhea" id="RHEA:40327"/>
        <dbReference type="ChEBI" id="CHEBI:15378"/>
        <dbReference type="ChEBI" id="CHEBI:30616"/>
        <dbReference type="ChEBI" id="CHEBI:52333"/>
        <dbReference type="ChEBI" id="CHEBI:74546"/>
        <dbReference type="ChEBI" id="CHEBI:456216"/>
    </reaction>
    <physiologicalReaction direction="left-to-right" evidence="12">
        <dbReference type="Rhea" id="RHEA:40328"/>
    </physiologicalReaction>
</comment>
<evidence type="ECO:0000256" key="3">
    <source>
        <dbReference type="ARBA" id="ARBA00012133"/>
    </source>
</evidence>
<dbReference type="Gene3D" id="3.30.60.20">
    <property type="match status" value="2"/>
</dbReference>
<dbReference type="PROSITE" id="PS00479">
    <property type="entry name" value="ZF_DAG_PE_1"/>
    <property type="match status" value="1"/>
</dbReference>
<dbReference type="GO" id="GO:0005524">
    <property type="term" value="F:ATP binding"/>
    <property type="evidence" value="ECO:0007669"/>
    <property type="project" value="UniProtKB-KW"/>
</dbReference>
<keyword evidence="4" id="KW-0808">Transferase</keyword>
<dbReference type="Pfam" id="PF00130">
    <property type="entry name" value="C1_1"/>
    <property type="match status" value="1"/>
</dbReference>
<keyword evidence="6" id="KW-0677">Repeat</keyword>
<evidence type="ECO:0000256" key="9">
    <source>
        <dbReference type="ARBA" id="ARBA00022777"/>
    </source>
</evidence>
<accession>A0A401TR01</accession>
<evidence type="ECO:0000256" key="6">
    <source>
        <dbReference type="ARBA" id="ARBA00022737"/>
    </source>
</evidence>
<keyword evidence="15" id="KW-0812">Transmembrane</keyword>
<dbReference type="PANTHER" id="PTHR11255:SF118">
    <property type="entry name" value="DIACYLGLYCEROL KINASE EPSILON"/>
    <property type="match status" value="1"/>
</dbReference>
<dbReference type="EC" id="2.7.1.107" evidence="3"/>
<name>A0A401TR01_CHIPU</name>
<dbReference type="CDD" id="cd20801">
    <property type="entry name" value="C1_DGKepsilon_typeIII_rpt1"/>
    <property type="match status" value="1"/>
</dbReference>
<dbReference type="InterPro" id="IPR002219">
    <property type="entry name" value="PKC_DAG/PE"/>
</dbReference>
<evidence type="ECO:0000313" key="18">
    <source>
        <dbReference type="Proteomes" id="UP000287033"/>
    </source>
</evidence>
<gene>
    <name evidence="17" type="ORF">chiPu_0028923</name>
</gene>
<keyword evidence="9" id="KW-0418">Kinase</keyword>
<keyword evidence="8" id="KW-0863">Zinc-finger</keyword>
<keyword evidence="11" id="KW-0067">ATP-binding</keyword>
<dbReference type="Proteomes" id="UP000287033">
    <property type="component" value="Unassembled WGS sequence"/>
</dbReference>
<keyword evidence="10" id="KW-0862">Zinc</keyword>
<sequence>MAGAGSQEEARPAGEGEAEAEASVWACGEYRLLVWTAAAVLLPVLLTLWCSVRRARREEALRRGPGLGLGLGLGSWPGASVHSWRYTDLFTRPTYCSVCGQATLRGSYCPRCGLCVDDSCLARAERRLRCKEAVQPCPAEREAQAQAQAHQWVRGNLPICNSCSVCGVQCGSQPRLCDYRCVWCQRVAHDDCVRELGLSCDLGPLRRAIIPPRYLYMAQRRRRQRRPASGEQLSQVPVRPPDII</sequence>
<dbReference type="SMART" id="SM00109">
    <property type="entry name" value="C1"/>
    <property type="match status" value="2"/>
</dbReference>
<dbReference type="GO" id="GO:0008270">
    <property type="term" value="F:zinc ion binding"/>
    <property type="evidence" value="ECO:0007669"/>
    <property type="project" value="UniProtKB-KW"/>
</dbReference>
<dbReference type="GO" id="GO:0007165">
    <property type="term" value="P:signal transduction"/>
    <property type="evidence" value="ECO:0007669"/>
    <property type="project" value="InterPro"/>
</dbReference>
<feature type="transmembrane region" description="Helical" evidence="15">
    <location>
        <begin position="32"/>
        <end position="52"/>
    </location>
</feature>
<evidence type="ECO:0000256" key="8">
    <source>
        <dbReference type="ARBA" id="ARBA00022771"/>
    </source>
</evidence>
<comment type="pathway">
    <text evidence="1">Lipid metabolism; glycerolipid metabolism.</text>
</comment>
<evidence type="ECO:0000256" key="4">
    <source>
        <dbReference type="ARBA" id="ARBA00022679"/>
    </source>
</evidence>
<evidence type="ECO:0000313" key="17">
    <source>
        <dbReference type="EMBL" id="GCC45032.1"/>
    </source>
</evidence>
<feature type="domain" description="Phorbol-ester/DAG-type" evidence="16">
    <location>
        <begin position="149"/>
        <end position="200"/>
    </location>
</feature>
<dbReference type="STRING" id="137246.A0A401TR01"/>
<evidence type="ECO:0000256" key="11">
    <source>
        <dbReference type="ARBA" id="ARBA00022840"/>
    </source>
</evidence>
<feature type="domain" description="Phorbol-ester/DAG-type" evidence="16">
    <location>
        <begin position="81"/>
        <end position="130"/>
    </location>
</feature>
<dbReference type="EMBL" id="BEZZ01143496">
    <property type="protein sequence ID" value="GCC45032.1"/>
    <property type="molecule type" value="Genomic_DNA"/>
</dbReference>
<dbReference type="FunFam" id="3.30.60.20:FF:000002">
    <property type="entry name" value="Diacylglycerol kinase"/>
    <property type="match status" value="1"/>
</dbReference>
<keyword evidence="7" id="KW-0547">Nucleotide-binding</keyword>
<proteinExistence type="inferred from homology"/>
<evidence type="ECO:0000256" key="10">
    <source>
        <dbReference type="ARBA" id="ARBA00022833"/>
    </source>
</evidence>
<dbReference type="InterPro" id="IPR046349">
    <property type="entry name" value="C1-like_sf"/>
</dbReference>
<dbReference type="AlphaFoldDB" id="A0A401TR01"/>
<evidence type="ECO:0000256" key="13">
    <source>
        <dbReference type="ARBA" id="ARBA00060536"/>
    </source>
</evidence>
<reference evidence="17 18" key="1">
    <citation type="journal article" date="2018" name="Nat. Ecol. Evol.">
        <title>Shark genomes provide insights into elasmobranch evolution and the origin of vertebrates.</title>
        <authorList>
            <person name="Hara Y"/>
            <person name="Yamaguchi K"/>
            <person name="Onimaru K"/>
            <person name="Kadota M"/>
            <person name="Koyanagi M"/>
            <person name="Keeley SD"/>
            <person name="Tatsumi K"/>
            <person name="Tanaka K"/>
            <person name="Motone F"/>
            <person name="Kageyama Y"/>
            <person name="Nozu R"/>
            <person name="Adachi N"/>
            <person name="Nishimura O"/>
            <person name="Nakagawa R"/>
            <person name="Tanegashima C"/>
            <person name="Kiyatake I"/>
            <person name="Matsumoto R"/>
            <person name="Murakumo K"/>
            <person name="Nishida K"/>
            <person name="Terakita A"/>
            <person name="Kuratani S"/>
            <person name="Sato K"/>
            <person name="Hyodo S Kuraku.S."/>
        </authorList>
    </citation>
    <scope>NUCLEOTIDE SEQUENCE [LARGE SCALE GENOMIC DNA]</scope>
</reference>
<dbReference type="SUPFAM" id="SSF57889">
    <property type="entry name" value="Cysteine-rich domain"/>
    <property type="match status" value="2"/>
</dbReference>
<keyword evidence="15" id="KW-0472">Membrane</keyword>
<evidence type="ECO:0000256" key="14">
    <source>
        <dbReference type="SAM" id="MobiDB-lite"/>
    </source>
</evidence>